<protein>
    <recommendedName>
        <fullName evidence="2">ATP-grasp domain-containing protein</fullName>
    </recommendedName>
</protein>
<evidence type="ECO:0000256" key="1">
    <source>
        <dbReference type="PROSITE-ProRule" id="PRU00409"/>
    </source>
</evidence>
<dbReference type="Gene3D" id="3.30.1490.20">
    <property type="entry name" value="ATP-grasp fold, A domain"/>
    <property type="match status" value="1"/>
</dbReference>
<dbReference type="PROSITE" id="PS50975">
    <property type="entry name" value="ATP_GRASP"/>
    <property type="match status" value="1"/>
</dbReference>
<dbReference type="Pfam" id="PF02786">
    <property type="entry name" value="CPSase_L_D2"/>
    <property type="match status" value="1"/>
</dbReference>
<dbReference type="InterPro" id="IPR013815">
    <property type="entry name" value="ATP_grasp_subdomain_1"/>
</dbReference>
<evidence type="ECO:0000313" key="4">
    <source>
        <dbReference type="Proteomes" id="UP000637980"/>
    </source>
</evidence>
<dbReference type="EMBL" id="BMXE01000010">
    <property type="protein sequence ID" value="GHB47829.1"/>
    <property type="molecule type" value="Genomic_DNA"/>
</dbReference>
<dbReference type="Gene3D" id="3.30.470.20">
    <property type="entry name" value="ATP-grasp fold, B domain"/>
    <property type="match status" value="1"/>
</dbReference>
<proteinExistence type="predicted"/>
<comment type="caution">
    <text evidence="3">The sequence shown here is derived from an EMBL/GenBank/DDBJ whole genome shotgun (WGS) entry which is preliminary data.</text>
</comment>
<accession>A0ABQ3EN18</accession>
<dbReference type="RefSeq" id="WP_189438715.1">
    <property type="nucleotide sequence ID" value="NZ_BMXE01000010.1"/>
</dbReference>
<reference evidence="4" key="1">
    <citation type="journal article" date="2019" name="Int. J. Syst. Evol. Microbiol.">
        <title>The Global Catalogue of Microorganisms (GCM) 10K type strain sequencing project: providing services to taxonomists for standard genome sequencing and annotation.</title>
        <authorList>
            <consortium name="The Broad Institute Genomics Platform"/>
            <consortium name="The Broad Institute Genome Sequencing Center for Infectious Disease"/>
            <person name="Wu L."/>
            <person name="Ma J."/>
        </authorList>
    </citation>
    <scope>NUCLEOTIDE SEQUENCE [LARGE SCALE GENOMIC DNA]</scope>
    <source>
        <strain evidence="4">KCTC 12861</strain>
    </source>
</reference>
<dbReference type="InterPro" id="IPR005479">
    <property type="entry name" value="CPAse_ATP-bd"/>
</dbReference>
<dbReference type="PANTHER" id="PTHR23132:SF23">
    <property type="entry name" value="D-ALANINE--D-ALANINE LIGASE B"/>
    <property type="match status" value="1"/>
</dbReference>
<dbReference type="Gene3D" id="3.40.50.20">
    <property type="match status" value="1"/>
</dbReference>
<dbReference type="SUPFAM" id="SSF56059">
    <property type="entry name" value="Glutathione synthetase ATP-binding domain-like"/>
    <property type="match status" value="1"/>
</dbReference>
<keyword evidence="1" id="KW-0547">Nucleotide-binding</keyword>
<feature type="domain" description="ATP-grasp" evidence="2">
    <location>
        <begin position="131"/>
        <end position="317"/>
    </location>
</feature>
<sequence length="410" mass="46215">MGTRRLNPSPFAHIKVIVTCVRYRIAHAVMKSLSEAGARVIAGDCIDRPIGRYSNYCDQYFKYSDPFDDPEKFVQAIIAKAKSSGASLIVPTFTETQIIARYQDRLLKEGVRMILSPSELIQYADDKAAITKHAQKLGLKVPPSWYPKSISDVHLLQAELPYPVIIKSKGGKAGEGQRIVQNSEQLIPAYLDLVDELMPSEETFPFVQQLVKGMNIGAAFIFFNGRQQASYSFEVGRTFRRVHSIDRRSVRHKKAIEDGRCLLEDLNWHGVAQLDYILDAETGVPYLLEINPRFWGSVSNAIEAGVDFPKVLLQLDQGDVSPISRPQKDGIRSIWFYPYLLSASQSLFSGRFREFYAHLFNPFSSHIRFDDLSISDLKPTLYEPVLGLLNVLRTGGLALDTRKEKGGPWL</sequence>
<dbReference type="Proteomes" id="UP000637980">
    <property type="component" value="Unassembled WGS sequence"/>
</dbReference>
<evidence type="ECO:0000313" key="3">
    <source>
        <dbReference type="EMBL" id="GHB47829.1"/>
    </source>
</evidence>
<gene>
    <name evidence="3" type="ORF">GCM10007094_41420</name>
</gene>
<name>A0ABQ3EN18_9HYPH</name>
<organism evidence="3 4">
    <name type="scientific">Pseudovibrio japonicus</name>
    <dbReference type="NCBI Taxonomy" id="366534"/>
    <lineage>
        <taxon>Bacteria</taxon>
        <taxon>Pseudomonadati</taxon>
        <taxon>Pseudomonadota</taxon>
        <taxon>Alphaproteobacteria</taxon>
        <taxon>Hyphomicrobiales</taxon>
        <taxon>Stappiaceae</taxon>
        <taxon>Pseudovibrio</taxon>
    </lineage>
</organism>
<keyword evidence="1" id="KW-0067">ATP-binding</keyword>
<dbReference type="InterPro" id="IPR011761">
    <property type="entry name" value="ATP-grasp"/>
</dbReference>
<evidence type="ECO:0000259" key="2">
    <source>
        <dbReference type="PROSITE" id="PS50975"/>
    </source>
</evidence>
<keyword evidence="4" id="KW-1185">Reference proteome</keyword>
<dbReference type="Pfam" id="PF15632">
    <property type="entry name" value="ATPgrasp_Ter"/>
    <property type="match status" value="1"/>
</dbReference>
<dbReference type="PANTHER" id="PTHR23132">
    <property type="entry name" value="D-ALANINE--D-ALANINE LIGASE"/>
    <property type="match status" value="1"/>
</dbReference>